<name>A0ABS1KD87_9FLAO</name>
<dbReference type="SMART" id="SM00487">
    <property type="entry name" value="DEXDc"/>
    <property type="match status" value="1"/>
</dbReference>
<dbReference type="Pfam" id="PF00271">
    <property type="entry name" value="Helicase_C"/>
    <property type="match status" value="1"/>
</dbReference>
<dbReference type="Proteomes" id="UP000603728">
    <property type="component" value="Unassembled WGS sequence"/>
</dbReference>
<evidence type="ECO:0000313" key="11">
    <source>
        <dbReference type="EMBL" id="MBL0737147.1"/>
    </source>
</evidence>
<evidence type="ECO:0000256" key="6">
    <source>
        <dbReference type="PROSITE-ProRule" id="PRU00552"/>
    </source>
</evidence>
<dbReference type="SUPFAM" id="SSF52540">
    <property type="entry name" value="P-loop containing nucleoside triphosphate hydrolases"/>
    <property type="match status" value="1"/>
</dbReference>
<keyword evidence="2" id="KW-0378">Hydrolase</keyword>
<feature type="region of interest" description="Disordered" evidence="7">
    <location>
        <begin position="401"/>
        <end position="448"/>
    </location>
</feature>
<feature type="domain" description="DEAD-box RNA helicase Q" evidence="10">
    <location>
        <begin position="2"/>
        <end position="30"/>
    </location>
</feature>
<dbReference type="GO" id="GO:0004386">
    <property type="term" value="F:helicase activity"/>
    <property type="evidence" value="ECO:0007669"/>
    <property type="project" value="UniProtKB-KW"/>
</dbReference>
<gene>
    <name evidence="11" type="ORF">JI750_09645</name>
</gene>
<evidence type="ECO:0000256" key="4">
    <source>
        <dbReference type="ARBA" id="ARBA00022840"/>
    </source>
</evidence>
<proteinExistence type="inferred from homology"/>
<evidence type="ECO:0000256" key="3">
    <source>
        <dbReference type="ARBA" id="ARBA00022806"/>
    </source>
</evidence>
<dbReference type="Pfam" id="PF00270">
    <property type="entry name" value="DEAD"/>
    <property type="match status" value="1"/>
</dbReference>
<keyword evidence="1" id="KW-0547">Nucleotide-binding</keyword>
<evidence type="ECO:0000256" key="2">
    <source>
        <dbReference type="ARBA" id="ARBA00022801"/>
    </source>
</evidence>
<comment type="similarity">
    <text evidence="5">Belongs to the DEAD box helicase family.</text>
</comment>
<comment type="caution">
    <text evidence="11">The sequence shown here is derived from an EMBL/GenBank/DDBJ whole genome shotgun (WGS) entry which is preliminary data.</text>
</comment>
<dbReference type="PANTHER" id="PTHR47959">
    <property type="entry name" value="ATP-DEPENDENT RNA HELICASE RHLE-RELATED"/>
    <property type="match status" value="1"/>
</dbReference>
<dbReference type="PROSITE" id="PS51195">
    <property type="entry name" value="Q_MOTIF"/>
    <property type="match status" value="1"/>
</dbReference>
<dbReference type="PANTHER" id="PTHR47959:SF13">
    <property type="entry name" value="ATP-DEPENDENT RNA HELICASE RHLE"/>
    <property type="match status" value="1"/>
</dbReference>
<dbReference type="InterPro" id="IPR011545">
    <property type="entry name" value="DEAD/DEAH_box_helicase_dom"/>
</dbReference>
<dbReference type="InterPro" id="IPR014014">
    <property type="entry name" value="RNA_helicase_DEAD_Q_motif"/>
</dbReference>
<dbReference type="CDD" id="cd00268">
    <property type="entry name" value="DEADc"/>
    <property type="match status" value="1"/>
</dbReference>
<accession>A0ABS1KD87</accession>
<feature type="short sequence motif" description="Q motif" evidence="6">
    <location>
        <begin position="2"/>
        <end position="30"/>
    </location>
</feature>
<dbReference type="InterPro" id="IPR044742">
    <property type="entry name" value="DEAD/DEAH_RhlB"/>
</dbReference>
<dbReference type="CDD" id="cd18787">
    <property type="entry name" value="SF2_C_DEAD"/>
    <property type="match status" value="1"/>
</dbReference>
<dbReference type="InterPro" id="IPR027417">
    <property type="entry name" value="P-loop_NTPase"/>
</dbReference>
<dbReference type="Gene3D" id="3.40.50.300">
    <property type="entry name" value="P-loop containing nucleotide triphosphate hydrolases"/>
    <property type="match status" value="2"/>
</dbReference>
<evidence type="ECO:0000313" key="12">
    <source>
        <dbReference type="Proteomes" id="UP000603728"/>
    </source>
</evidence>
<dbReference type="PROSITE" id="PS51192">
    <property type="entry name" value="HELICASE_ATP_BIND_1"/>
    <property type="match status" value="1"/>
</dbReference>
<evidence type="ECO:0000256" key="1">
    <source>
        <dbReference type="ARBA" id="ARBA00022741"/>
    </source>
</evidence>
<evidence type="ECO:0000259" key="9">
    <source>
        <dbReference type="PROSITE" id="PS51194"/>
    </source>
</evidence>
<dbReference type="InterPro" id="IPR001650">
    <property type="entry name" value="Helicase_C-like"/>
</dbReference>
<evidence type="ECO:0000259" key="8">
    <source>
        <dbReference type="PROSITE" id="PS51192"/>
    </source>
</evidence>
<evidence type="ECO:0000256" key="5">
    <source>
        <dbReference type="ARBA" id="ARBA00038437"/>
    </source>
</evidence>
<reference evidence="11 12" key="1">
    <citation type="submission" date="2021-01" db="EMBL/GenBank/DDBJ databases">
        <title>Genome seq and assembly of Flavobacterium sp. GN10.</title>
        <authorList>
            <person name="Chhetri G."/>
        </authorList>
    </citation>
    <scope>NUCLEOTIDE SEQUENCE [LARGE SCALE GENOMIC DNA]</scope>
    <source>
        <strain evidence="11 12">GN10</strain>
    </source>
</reference>
<evidence type="ECO:0000256" key="7">
    <source>
        <dbReference type="SAM" id="MobiDB-lite"/>
    </source>
</evidence>
<dbReference type="RefSeq" id="WP_202000830.1">
    <property type="nucleotide sequence ID" value="NZ_JAERSF010000002.1"/>
</dbReference>
<evidence type="ECO:0000259" key="10">
    <source>
        <dbReference type="PROSITE" id="PS51195"/>
    </source>
</evidence>
<keyword evidence="3 11" id="KW-0347">Helicase</keyword>
<dbReference type="EMBL" id="JAERSF010000002">
    <property type="protein sequence ID" value="MBL0737147.1"/>
    <property type="molecule type" value="Genomic_DNA"/>
</dbReference>
<organism evidence="11 12">
    <name type="scientific">Flavobacterium tagetis</name>
    <dbReference type="NCBI Taxonomy" id="2801336"/>
    <lineage>
        <taxon>Bacteria</taxon>
        <taxon>Pseudomonadati</taxon>
        <taxon>Bacteroidota</taxon>
        <taxon>Flavobacteriia</taxon>
        <taxon>Flavobacteriales</taxon>
        <taxon>Flavobacteriaceae</taxon>
        <taxon>Flavobacterium</taxon>
    </lineage>
</organism>
<keyword evidence="12" id="KW-1185">Reference proteome</keyword>
<dbReference type="SMART" id="SM00490">
    <property type="entry name" value="HELICc"/>
    <property type="match status" value="1"/>
</dbReference>
<feature type="domain" description="Helicase ATP-binding" evidence="8">
    <location>
        <begin position="33"/>
        <end position="204"/>
    </location>
</feature>
<dbReference type="PROSITE" id="PS51194">
    <property type="entry name" value="HELICASE_CTER"/>
    <property type="match status" value="1"/>
</dbReference>
<dbReference type="InterPro" id="IPR014001">
    <property type="entry name" value="Helicase_ATP-bd"/>
</dbReference>
<keyword evidence="4" id="KW-0067">ATP-binding</keyword>
<protein>
    <submittedName>
        <fullName evidence="11">DEAD/DEAH box helicase</fullName>
    </submittedName>
</protein>
<sequence>MSTFEKFNLPKSLQKAVDELGFVTPTPIQEKSFSVIMSGRDMMGIAQTGTGKTFAYLLPLLKLYKFTHTNTPKIVILVPTRELVVQVVEEVEKLTTYMSVKTLGIYGGVNINTQKKAVYEGVDILVGTPGRTMDLALDAVVRFDETQKLVIDEFDEMLNLGFRPQLTSLFAMMKTKRQNILFSATMTDEVDDLLNDYFDFPEEVTLAPSGTPLEKITQITYNVPNFNTKVNLLKHLLETDESMSRILVFVNNKKISDMLFNRIDELFDGQFGVIHSNKSQNYRLSTMAEFQEGNLRGLITTDVMARGLDISNITHVINFELPEEPELYMHRIGRTGRADATGTAISFVTPREEEFKIATELLMDQELDIADFPEEVEVSEKLIEAEKDRLPRKFLMKKPKLEGDGAFHEKSKKNQKVNLGGPSKTKKKTHGSVNRNMLKTRNEKKKKK</sequence>
<feature type="domain" description="Helicase C-terminal" evidence="9">
    <location>
        <begin position="231"/>
        <end position="384"/>
    </location>
</feature>
<dbReference type="InterPro" id="IPR050079">
    <property type="entry name" value="DEAD_box_RNA_helicase"/>
</dbReference>